<evidence type="ECO:0008006" key="3">
    <source>
        <dbReference type="Google" id="ProtNLM"/>
    </source>
</evidence>
<sequence length="213" mass="22271">MRSLRALRATALVTAAPLLLAVAGLVHPRHLTAATAGDWAGLHVVLLPVFPFLALGLVVPLWGRPRRDAEGALTLLAWAGCLGYAAYYSGLDAVAGISAGTVVDHGVHGAAGRLFATGDELGRAGVYALAAASLATCAVLYRRHGVRVLPGAVVLLAACWSFVDSHIFWPRGVLTMLGFALAFALLTAATFRRGEDTAETGDGRARPRRLANR</sequence>
<dbReference type="EMBL" id="CP163439">
    <property type="protein sequence ID" value="XDQ36394.1"/>
    <property type="molecule type" value="Genomic_DNA"/>
</dbReference>
<keyword evidence="1" id="KW-0472">Membrane</keyword>
<accession>A0AB39Q5I9</accession>
<feature type="transmembrane region" description="Helical" evidence="1">
    <location>
        <begin position="40"/>
        <end position="62"/>
    </location>
</feature>
<feature type="transmembrane region" description="Helical" evidence="1">
    <location>
        <begin position="69"/>
        <end position="88"/>
    </location>
</feature>
<dbReference type="AlphaFoldDB" id="A0AB39Q5I9"/>
<keyword evidence="1" id="KW-0812">Transmembrane</keyword>
<reference evidence="2" key="1">
    <citation type="submission" date="2024-07" db="EMBL/GenBank/DDBJ databases">
        <authorList>
            <person name="Yu S.T."/>
        </authorList>
    </citation>
    <scope>NUCLEOTIDE SEQUENCE</scope>
    <source>
        <strain evidence="2">R28</strain>
    </source>
</reference>
<dbReference type="RefSeq" id="WP_369170957.1">
    <property type="nucleotide sequence ID" value="NZ_CP163439.1"/>
</dbReference>
<feature type="transmembrane region" description="Helical" evidence="1">
    <location>
        <begin position="124"/>
        <end position="141"/>
    </location>
</feature>
<gene>
    <name evidence="2" type="ORF">AB5J49_25330</name>
</gene>
<organism evidence="2">
    <name type="scientific">Streptomyces sp. R28</name>
    <dbReference type="NCBI Taxonomy" id="3238628"/>
    <lineage>
        <taxon>Bacteria</taxon>
        <taxon>Bacillati</taxon>
        <taxon>Actinomycetota</taxon>
        <taxon>Actinomycetes</taxon>
        <taxon>Kitasatosporales</taxon>
        <taxon>Streptomycetaceae</taxon>
        <taxon>Streptomyces</taxon>
    </lineage>
</organism>
<keyword evidence="1" id="KW-1133">Transmembrane helix</keyword>
<evidence type="ECO:0000313" key="2">
    <source>
        <dbReference type="EMBL" id="XDQ36394.1"/>
    </source>
</evidence>
<name>A0AB39Q5I9_9ACTN</name>
<feature type="transmembrane region" description="Helical" evidence="1">
    <location>
        <begin position="173"/>
        <end position="191"/>
    </location>
</feature>
<protein>
    <recommendedName>
        <fullName evidence="3">Integral membrane protein</fullName>
    </recommendedName>
</protein>
<proteinExistence type="predicted"/>
<evidence type="ECO:0000256" key="1">
    <source>
        <dbReference type="SAM" id="Phobius"/>
    </source>
</evidence>
<feature type="transmembrane region" description="Helical" evidence="1">
    <location>
        <begin position="148"/>
        <end position="167"/>
    </location>
</feature>